<dbReference type="EMBL" id="JAVREH010000002">
    <property type="protein sequence ID" value="MDT0260227.1"/>
    <property type="molecule type" value="Genomic_DNA"/>
</dbReference>
<name>A0ABU2J5G2_9ACTN</name>
<organism evidence="1 2">
    <name type="scientific">Jatrophihabitans lederbergiae</name>
    <dbReference type="NCBI Taxonomy" id="3075547"/>
    <lineage>
        <taxon>Bacteria</taxon>
        <taxon>Bacillati</taxon>
        <taxon>Actinomycetota</taxon>
        <taxon>Actinomycetes</taxon>
        <taxon>Jatrophihabitantales</taxon>
        <taxon>Jatrophihabitantaceae</taxon>
        <taxon>Jatrophihabitans</taxon>
    </lineage>
</organism>
<proteinExistence type="predicted"/>
<dbReference type="Proteomes" id="UP001183176">
    <property type="component" value="Unassembled WGS sequence"/>
</dbReference>
<accession>A0ABU2J5G2</accession>
<reference evidence="2" key="1">
    <citation type="submission" date="2023-07" db="EMBL/GenBank/DDBJ databases">
        <title>30 novel species of actinomycetes from the DSMZ collection.</title>
        <authorList>
            <person name="Nouioui I."/>
        </authorList>
    </citation>
    <scope>NUCLEOTIDE SEQUENCE [LARGE SCALE GENOMIC DNA]</scope>
    <source>
        <strain evidence="2">DSM 44399</strain>
    </source>
</reference>
<evidence type="ECO:0000313" key="2">
    <source>
        <dbReference type="Proteomes" id="UP001183176"/>
    </source>
</evidence>
<comment type="caution">
    <text evidence="1">The sequence shown here is derived from an EMBL/GenBank/DDBJ whole genome shotgun (WGS) entry which is preliminary data.</text>
</comment>
<gene>
    <name evidence="1" type="ORF">RM423_02350</name>
</gene>
<keyword evidence="2" id="KW-1185">Reference proteome</keyword>
<sequence length="134" mass="15062">MDSALLVVVGVPAVLFAARQGTRAVRHEWHRITEQRRPLAPATVPIERVTATLRRLRSELETRENRPGLSGKGMRMGAVRLAYVDVLAVACHQLDVPPPRTFRDCQTPLAEIYRVEAQLRERGLDVREPARHAA</sequence>
<evidence type="ECO:0000313" key="1">
    <source>
        <dbReference type="EMBL" id="MDT0260227.1"/>
    </source>
</evidence>
<protein>
    <submittedName>
        <fullName evidence="1">Uncharacterized protein</fullName>
    </submittedName>
</protein>
<dbReference type="RefSeq" id="WP_311421381.1">
    <property type="nucleotide sequence ID" value="NZ_JAVREH010000002.1"/>
</dbReference>